<evidence type="ECO:0000256" key="2">
    <source>
        <dbReference type="ARBA" id="ARBA00022656"/>
    </source>
</evidence>
<keyword evidence="4" id="KW-0843">Virulence</keyword>
<dbReference type="SUPFAM" id="SSF56849">
    <property type="entry name" value="delta-Endotoxin (insectocide), N-terminal domain"/>
    <property type="match status" value="1"/>
</dbReference>
<proteinExistence type="inferred from homology"/>
<sequence>MIQLTPKKLSTINPDILLVYGNLQPETPKEYYTVKVNTLVQKRLPGAPSISIDIGNLMTEIKVAKPEDVPSIPKELEPNMNCLKRGITDEYPLLPNEVILRNRMTFLSETFQDFPIRTLVFELTTNKAILYFLIKNIGLNNEYVPILQESEFTQPQKLYPSLDSLSLKLNVTSTAVSIGKDIASGMLSAIGGAIANAILDEVFPAKIPNYFDEVYAKITKIVKQEIQQSKIDSISGAITNLVQKIKNEYVPALEQSNTKDKEDRQALFKLLQKYDQTFLSGAEGMLGTLQQKEYAKAGFTVFMLGASLQLSLYQEMANVDPMNKNAKGEWMPANKSSYGKPKTGTLAKTANDFIEHAKKTYNEIMTDSNNAVKAQKFKKERSYVIGQTLVTNTYYYGRIVDNGVATNILREIGPDAKNGSNPKFEAFTKSEIPKYKKTKRENLYKEMNSPLEVIESWKELVKTPIKIA</sequence>
<name>A0ABY8L3E6_9FLAO</name>
<dbReference type="Proteomes" id="UP001232001">
    <property type="component" value="Chromosome"/>
</dbReference>
<evidence type="ECO:0000256" key="3">
    <source>
        <dbReference type="ARBA" id="ARBA00022969"/>
    </source>
</evidence>
<evidence type="ECO:0008006" key="7">
    <source>
        <dbReference type="Google" id="ProtNLM"/>
    </source>
</evidence>
<dbReference type="EMBL" id="CP122539">
    <property type="protein sequence ID" value="WGH75895.1"/>
    <property type="molecule type" value="Genomic_DNA"/>
</dbReference>
<dbReference type="RefSeq" id="WP_279651766.1">
    <property type="nucleotide sequence ID" value="NZ_CP122539.1"/>
</dbReference>
<comment type="similarity">
    <text evidence="1">Belongs to the delta endotoxin family.</text>
</comment>
<evidence type="ECO:0000256" key="1">
    <source>
        <dbReference type="ARBA" id="ARBA00007819"/>
    </source>
</evidence>
<dbReference type="InterPro" id="IPR036716">
    <property type="entry name" value="Pest_crys_N_sf"/>
</dbReference>
<evidence type="ECO:0000256" key="4">
    <source>
        <dbReference type="ARBA" id="ARBA00023026"/>
    </source>
</evidence>
<dbReference type="Gene3D" id="1.20.190.10">
    <property type="entry name" value="Pesticidal crystal protein, N-terminal domain"/>
    <property type="match status" value="1"/>
</dbReference>
<evidence type="ECO:0000313" key="6">
    <source>
        <dbReference type="Proteomes" id="UP001232001"/>
    </source>
</evidence>
<evidence type="ECO:0000313" key="5">
    <source>
        <dbReference type="EMBL" id="WGH75895.1"/>
    </source>
</evidence>
<reference evidence="5 6" key="1">
    <citation type="submission" date="2023-04" db="EMBL/GenBank/DDBJ databases">
        <title>Tenacibaculum tangerinum sp. nov., isolated from sea tidal flat of South Korea.</title>
        <authorList>
            <person name="Lee S.H."/>
            <person name="Kim J.-J."/>
        </authorList>
    </citation>
    <scope>NUCLEOTIDE SEQUENCE [LARGE SCALE GENOMIC DNA]</scope>
    <source>
        <strain evidence="5 6">GRR-S3-23</strain>
    </source>
</reference>
<gene>
    <name evidence="5" type="ORF">P8625_01650</name>
</gene>
<keyword evidence="3" id="KW-0749">Sporulation</keyword>
<keyword evidence="6" id="KW-1185">Reference proteome</keyword>
<accession>A0ABY8L3E6</accession>
<protein>
    <recommendedName>
        <fullName evidence="7">Pesticidal crystal protein N-terminal domain-containing protein</fullName>
    </recommendedName>
</protein>
<keyword evidence="2" id="KW-0800">Toxin</keyword>
<organism evidence="5 6">
    <name type="scientific">Tenacibaculum tangerinum</name>
    <dbReference type="NCBI Taxonomy" id="3038772"/>
    <lineage>
        <taxon>Bacteria</taxon>
        <taxon>Pseudomonadati</taxon>
        <taxon>Bacteroidota</taxon>
        <taxon>Flavobacteriia</taxon>
        <taxon>Flavobacteriales</taxon>
        <taxon>Flavobacteriaceae</taxon>
        <taxon>Tenacibaculum</taxon>
    </lineage>
</organism>